<name>A0A9D1AHG0_9FIRM</name>
<dbReference type="EMBL" id="DVHB01000110">
    <property type="protein sequence ID" value="HIR39983.1"/>
    <property type="molecule type" value="Genomic_DNA"/>
</dbReference>
<dbReference type="Proteomes" id="UP000824179">
    <property type="component" value="Unassembled WGS sequence"/>
</dbReference>
<gene>
    <name evidence="1" type="ORF">IAB90_06345</name>
</gene>
<dbReference type="AlphaFoldDB" id="A0A9D1AHG0"/>
<reference evidence="1" key="2">
    <citation type="journal article" date="2021" name="PeerJ">
        <title>Extensive microbial diversity within the chicken gut microbiome revealed by metagenomics and culture.</title>
        <authorList>
            <person name="Gilroy R."/>
            <person name="Ravi A."/>
            <person name="Getino M."/>
            <person name="Pursley I."/>
            <person name="Horton D.L."/>
            <person name="Alikhan N.F."/>
            <person name="Baker D."/>
            <person name="Gharbi K."/>
            <person name="Hall N."/>
            <person name="Watson M."/>
            <person name="Adriaenssens E.M."/>
            <person name="Foster-Nyarko E."/>
            <person name="Jarju S."/>
            <person name="Secka A."/>
            <person name="Antonio M."/>
            <person name="Oren A."/>
            <person name="Chaudhuri R.R."/>
            <person name="La Ragione R."/>
            <person name="Hildebrand F."/>
            <person name="Pallen M.J."/>
        </authorList>
    </citation>
    <scope>NUCLEOTIDE SEQUENCE</scope>
    <source>
        <strain evidence="1">ChiW25-3613</strain>
    </source>
</reference>
<protein>
    <submittedName>
        <fullName evidence="1">Uncharacterized protein</fullName>
    </submittedName>
</protein>
<reference evidence="1" key="1">
    <citation type="submission" date="2020-10" db="EMBL/GenBank/DDBJ databases">
        <authorList>
            <person name="Gilroy R."/>
        </authorList>
    </citation>
    <scope>NUCLEOTIDE SEQUENCE</scope>
    <source>
        <strain evidence="1">ChiW25-3613</strain>
    </source>
</reference>
<dbReference type="PROSITE" id="PS51257">
    <property type="entry name" value="PROKAR_LIPOPROTEIN"/>
    <property type="match status" value="1"/>
</dbReference>
<accession>A0A9D1AHG0</accession>
<sequence length="224" mass="24424">MRSKLPGSCRVKKLYFVVLAVLLSLSVAVFGGCGSYIRFRVKYHLVYCCEPSVERPAADLCASVKDMGYAGYVIEYGGMYYIAAAIESTSGAASDLAGSLSERGLKSGVVTLERINFELETYHAEQNARQYEYTLETLDAIVTELRNCVHDLVVGDGEEVRPSMRAMAAELYGLAADNTFNCFTAKLAYISALSSECAYGALLPRDVRCLIVAVVDCIISVRLT</sequence>
<organism evidence="1 2">
    <name type="scientific">Candidatus Coproplasma stercoripullorum</name>
    <dbReference type="NCBI Taxonomy" id="2840751"/>
    <lineage>
        <taxon>Bacteria</taxon>
        <taxon>Bacillati</taxon>
        <taxon>Bacillota</taxon>
        <taxon>Clostridia</taxon>
        <taxon>Eubacteriales</taxon>
        <taxon>Candidatus Coproplasma</taxon>
    </lineage>
</organism>
<evidence type="ECO:0000313" key="2">
    <source>
        <dbReference type="Proteomes" id="UP000824179"/>
    </source>
</evidence>
<proteinExistence type="predicted"/>
<comment type="caution">
    <text evidence="1">The sequence shown here is derived from an EMBL/GenBank/DDBJ whole genome shotgun (WGS) entry which is preliminary data.</text>
</comment>
<evidence type="ECO:0000313" key="1">
    <source>
        <dbReference type="EMBL" id="HIR39983.1"/>
    </source>
</evidence>